<evidence type="ECO:0000259" key="37">
    <source>
        <dbReference type="PROSITE" id="PS51030"/>
    </source>
</evidence>
<evidence type="ECO:0000256" key="11">
    <source>
        <dbReference type="ARBA" id="ARBA00022596"/>
    </source>
</evidence>
<comment type="caution">
    <text evidence="39">The sequence shown here is derived from an EMBL/GenBank/DDBJ whole genome shotgun (WGS) entry which is preliminary data.</text>
</comment>
<dbReference type="Pfam" id="PF02159">
    <property type="entry name" value="Oest_recep"/>
    <property type="match status" value="1"/>
</dbReference>
<dbReference type="InterPro" id="IPR001628">
    <property type="entry name" value="Znf_hrmn_rcpt"/>
</dbReference>
<dbReference type="Gene3D" id="3.30.50.10">
    <property type="entry name" value="Erythroid Transcription Factor GATA-1, subunit A"/>
    <property type="match status" value="1"/>
</dbReference>
<comment type="cofactor">
    <cofactor evidence="3">
        <name>Mn(2+)</name>
        <dbReference type="ChEBI" id="CHEBI:29035"/>
    </cofactor>
</comment>
<name>A0A6A4RM58_SCOMX</name>
<feature type="region of interest" description="Disordered" evidence="36">
    <location>
        <begin position="709"/>
        <end position="736"/>
    </location>
</feature>
<evidence type="ECO:0000256" key="32">
    <source>
        <dbReference type="ARBA" id="ARBA00032418"/>
    </source>
</evidence>
<evidence type="ECO:0000256" key="30">
    <source>
        <dbReference type="ARBA" id="ARBA00031699"/>
    </source>
</evidence>
<dbReference type="SUPFAM" id="SSF57716">
    <property type="entry name" value="Glucocorticoid receptor-like (DNA-binding domain)"/>
    <property type="match status" value="1"/>
</dbReference>
<evidence type="ECO:0000256" key="2">
    <source>
        <dbReference type="ARBA" id="ARBA00001326"/>
    </source>
</evidence>
<dbReference type="Proteomes" id="UP000438429">
    <property type="component" value="Unassembled WGS sequence"/>
</dbReference>
<keyword evidence="14" id="KW-0808">Transferase</keyword>
<comment type="subunit">
    <text evidence="27">Binds DNA as a homodimer. Can form a heterodimer with ER-beta.</text>
</comment>
<dbReference type="FunFam" id="3.30.50.10:FF:000014">
    <property type="entry name" value="Estrogen receptor beta"/>
    <property type="match status" value="1"/>
</dbReference>
<evidence type="ECO:0000256" key="10">
    <source>
        <dbReference type="ARBA" id="ARBA00017414"/>
    </source>
</evidence>
<comment type="catalytic activity">
    <reaction evidence="35">
        <text>beta-D-fructose 6-phosphate = dihydroxyacetone + D-glyceraldehyde 3-phosphate</text>
        <dbReference type="Rhea" id="RHEA:28002"/>
        <dbReference type="ChEBI" id="CHEBI:16016"/>
        <dbReference type="ChEBI" id="CHEBI:57634"/>
        <dbReference type="ChEBI" id="CHEBI:59776"/>
    </reaction>
</comment>
<evidence type="ECO:0000256" key="12">
    <source>
        <dbReference type="ARBA" id="ARBA00022603"/>
    </source>
</evidence>
<dbReference type="FunFam" id="1.10.565.10:FF:000010">
    <property type="entry name" value="Estrogen receptor"/>
    <property type="match status" value="1"/>
</dbReference>
<sequence>MWLDGGRTCTAPRSVECRRRVVSHRRSDSSVRSLWARGSLYCSCAEPSIRWRRRGSSVGVFRLGVLRYNHMTGEGIQAEKQTIHLLSKMRNELQTDKPVLALTDDLQDTESWNQYLRRHQGPQGDEESVSWFKSPWLYVECYMYRRIHEALWLNPPISDYDVFNEAKTQSFFESQQAVMGLCTYLEGINKSTDELSKNQLLDNFNKLLLVSLWGNKCDLSISAGQKNSQKTSPLESLSSLQPFILVDDSNMVWSTLISAQRPGQSGKIRAGRVDIVLDNAGFELVTDLVLADFLVSFGLAREIHFHGKSIPWFVSDVTANDFQWTIRQTMAANHKWMSKSGAQWQSYLKEGVWSYHDHPFWTQPHEFCDMAADAPDLYATLQGADLVLFKGDLNYRKLTGDREWDYTVGFDTALRGFGPAPLCSLRTLKANIQVGLQPGQGEKLTSQDPDWMTSGTQSPAQIRQRCGPALRPRISPALSELETVTPPRLPPAPRASLGDMYPEESRGSEGVATVDFLEGTYDYATPAQTPLYSHATTGYYSAPLDAHGPPSDGSRLSLGSGPTSPHVYVPSSPRLSPFMHPPSHHYLETTSTPVFRSSQQPVAREDHCGTSDESYSLGESGAGAGAEGFEMAKETRFCAVCSDYASGYHYGVWSCEGCKAFFKRSIQGHNDYMCPATNQCTIDRNRRKSCQACRLRKCYEVGMMKGGMRKDRSRVLRRDKPRTGTSDRDKASKDLEHKTVSLQDARKCLSTGGRGGGGRKSSITCMPSDQVLLLLQGAEPPILSSRQKLNRPYTEVTMMTLLTSMADKELVHMIAWAKKLPGFLQLSLHDQVQLLESSWLEVLMIGLIWRSIHCPGKLIFAQDLILDRNEGNCVEGMAEIFDMLLAAASRFRMLKLKSEEFVCLKAIILLNSGSFSFCTGTMEPLHNIAAVQDMLDTITDALIHHISQSGCSVQQQWRRQAQLLLLLSHIRHMSNKGMEHLYSMKCKNKVPLYDLLLEMLDAHCVHRPARPVQSWFQVDGEPENNNSSGGGSGSPSAGSSSGPRGGLESPSRATTCPGVLQFRGSRPDCTHIL</sequence>
<dbReference type="GO" id="GO:0032259">
    <property type="term" value="P:methylation"/>
    <property type="evidence" value="ECO:0007669"/>
    <property type="project" value="UniProtKB-KW"/>
</dbReference>
<gene>
    <name evidence="39" type="ORF">F2P81_024216</name>
</gene>
<keyword evidence="18" id="KW-0378">Hydrolase</keyword>
<dbReference type="GO" id="GO:0043565">
    <property type="term" value="F:sequence-specific DNA binding"/>
    <property type="evidence" value="ECO:0007669"/>
    <property type="project" value="InterPro"/>
</dbReference>
<keyword evidence="16" id="KW-0479">Metal-binding</keyword>
<keyword evidence="11" id="KW-0533">Nickel</keyword>
<evidence type="ECO:0000256" key="13">
    <source>
        <dbReference type="ARBA" id="ARBA00022665"/>
    </source>
</evidence>
<dbReference type="SUPFAM" id="SSF48508">
    <property type="entry name" value="Nuclear receptor ligand-binding domain"/>
    <property type="match status" value="1"/>
</dbReference>
<feature type="region of interest" description="Disordered" evidence="36">
    <location>
        <begin position="1015"/>
        <end position="1058"/>
    </location>
</feature>
<evidence type="ECO:0000256" key="36">
    <source>
        <dbReference type="SAM" id="MobiDB-lite"/>
    </source>
</evidence>
<keyword evidence="21" id="KW-0446">Lipid-binding</keyword>
<evidence type="ECO:0000256" key="20">
    <source>
        <dbReference type="ARBA" id="ARBA00023015"/>
    </source>
</evidence>
<dbReference type="Pfam" id="PF00105">
    <property type="entry name" value="zf-C4"/>
    <property type="match status" value="1"/>
</dbReference>
<evidence type="ECO:0000256" key="21">
    <source>
        <dbReference type="ARBA" id="ARBA00023121"/>
    </source>
</evidence>
<evidence type="ECO:0000256" key="14">
    <source>
        <dbReference type="ARBA" id="ARBA00022679"/>
    </source>
</evidence>
<evidence type="ECO:0000256" key="3">
    <source>
        <dbReference type="ARBA" id="ARBA00001936"/>
    </source>
</evidence>
<dbReference type="EMBL" id="VEVO01000022">
    <property type="protein sequence ID" value="KAF0023586.1"/>
    <property type="molecule type" value="Genomic_DNA"/>
</dbReference>
<dbReference type="GO" id="GO:0016791">
    <property type="term" value="F:phosphatase activity"/>
    <property type="evidence" value="ECO:0007669"/>
    <property type="project" value="TreeGrafter"/>
</dbReference>
<comment type="function">
    <text evidence="34">Metal-dependent phosphatase that shows phosphatase activity against several substrates, including fructose-1-phosphate and fructose-6-phosphate. Its preference for fructose-1-phosphate, a strong glycating agent that causes DNA damage rather than a canonical yeast metabolite, suggests a damage-control function in hexose phosphate metabolism. Has also been shown to have O-methyltransferase activity that methylates glutamate residues of target proteins to form gamma-glutamyl methyl ester residues. Possibly methylates PCNA, suggesting it is involved in the DNA damage response.</text>
</comment>
<evidence type="ECO:0000256" key="34">
    <source>
        <dbReference type="ARBA" id="ARBA00045980"/>
    </source>
</evidence>
<dbReference type="GO" id="GO:0005634">
    <property type="term" value="C:nucleus"/>
    <property type="evidence" value="ECO:0007669"/>
    <property type="project" value="UniProtKB-SubCell"/>
</dbReference>
<dbReference type="PROSITE" id="PS51843">
    <property type="entry name" value="NR_LBD"/>
    <property type="match status" value="1"/>
</dbReference>
<comment type="similarity">
    <text evidence="7">Belongs to the nuclear hormone receptor family. NR3 subfamily.</text>
</comment>
<feature type="region of interest" description="Disordered" evidence="36">
    <location>
        <begin position="543"/>
        <end position="566"/>
    </location>
</feature>
<evidence type="ECO:0000256" key="9">
    <source>
        <dbReference type="ARBA" id="ARBA00015934"/>
    </source>
</evidence>
<dbReference type="PRINTS" id="PR00047">
    <property type="entry name" value="STROIDFINGER"/>
</dbReference>
<keyword evidence="19" id="KW-0862">Zinc</keyword>
<dbReference type="GO" id="GO:0008168">
    <property type="term" value="F:methyltransferase activity"/>
    <property type="evidence" value="ECO:0007669"/>
    <property type="project" value="UniProtKB-KW"/>
</dbReference>
<proteinExistence type="inferred from homology"/>
<evidence type="ECO:0000256" key="24">
    <source>
        <dbReference type="ARBA" id="ARBA00023170"/>
    </source>
</evidence>
<dbReference type="SMART" id="SM00430">
    <property type="entry name" value="HOLI"/>
    <property type="match status" value="1"/>
</dbReference>
<evidence type="ECO:0000256" key="18">
    <source>
        <dbReference type="ARBA" id="ARBA00022801"/>
    </source>
</evidence>
<dbReference type="Gene3D" id="1.10.565.10">
    <property type="entry name" value="Retinoid X Receptor"/>
    <property type="match status" value="1"/>
</dbReference>
<evidence type="ECO:0000256" key="33">
    <source>
        <dbReference type="ARBA" id="ARBA00032801"/>
    </source>
</evidence>
<evidence type="ECO:0000313" key="39">
    <source>
        <dbReference type="EMBL" id="KAF0023586.1"/>
    </source>
</evidence>
<evidence type="ECO:0000256" key="16">
    <source>
        <dbReference type="ARBA" id="ARBA00022723"/>
    </source>
</evidence>
<evidence type="ECO:0000256" key="6">
    <source>
        <dbReference type="ARBA" id="ARBA00004123"/>
    </source>
</evidence>
<evidence type="ECO:0000256" key="23">
    <source>
        <dbReference type="ARBA" id="ARBA00023163"/>
    </source>
</evidence>
<keyword evidence="13" id="KW-0754">Steroid-binding</keyword>
<dbReference type="SMART" id="SM00399">
    <property type="entry name" value="ZnF_C4"/>
    <property type="match status" value="1"/>
</dbReference>
<evidence type="ECO:0000256" key="31">
    <source>
        <dbReference type="ARBA" id="ARBA00031973"/>
    </source>
</evidence>
<evidence type="ECO:0000313" key="40">
    <source>
        <dbReference type="Proteomes" id="UP000438429"/>
    </source>
</evidence>
<keyword evidence="20" id="KW-0805">Transcription regulation</keyword>
<evidence type="ECO:0000256" key="29">
    <source>
        <dbReference type="ARBA" id="ARBA00030842"/>
    </source>
</evidence>
<dbReference type="CDD" id="cd07171">
    <property type="entry name" value="NR_DBD_ER"/>
    <property type="match status" value="1"/>
</dbReference>
<dbReference type="GO" id="GO:0030284">
    <property type="term" value="F:nuclear estrogen receptor activity"/>
    <property type="evidence" value="ECO:0007669"/>
    <property type="project" value="InterPro"/>
</dbReference>
<comment type="function">
    <text evidence="5">The steroid hormones and their receptors are involved in the regulation of eukaryotic gene expression and affect cellular proliferation and differentiation in target tissues.</text>
</comment>
<evidence type="ECO:0000256" key="5">
    <source>
        <dbReference type="ARBA" id="ARBA00003830"/>
    </source>
</evidence>
<evidence type="ECO:0000256" key="1">
    <source>
        <dbReference type="ARBA" id="ARBA00000807"/>
    </source>
</evidence>
<evidence type="ECO:0000256" key="22">
    <source>
        <dbReference type="ARBA" id="ARBA00023125"/>
    </source>
</evidence>
<dbReference type="InterPro" id="IPR000536">
    <property type="entry name" value="Nucl_hrmn_rcpt_lig-bd"/>
</dbReference>
<evidence type="ECO:0000256" key="27">
    <source>
        <dbReference type="ARBA" id="ARBA00026005"/>
    </source>
</evidence>
<comment type="catalytic activity">
    <reaction evidence="1">
        <text>L-glutamyl-[protein] + S-adenosyl-L-methionine = [protein]-L-glutamate 5-O-methyl ester + S-adenosyl-L-homocysteine</text>
        <dbReference type="Rhea" id="RHEA:24452"/>
        <dbReference type="Rhea" id="RHEA-COMP:10208"/>
        <dbReference type="Rhea" id="RHEA-COMP:10311"/>
        <dbReference type="ChEBI" id="CHEBI:29973"/>
        <dbReference type="ChEBI" id="CHEBI:57856"/>
        <dbReference type="ChEBI" id="CHEBI:59789"/>
        <dbReference type="ChEBI" id="CHEBI:82795"/>
    </reaction>
</comment>
<keyword evidence="12" id="KW-0489">Methyltransferase</keyword>
<comment type="catalytic activity">
    <reaction evidence="2">
        <text>beta-D-fructose 1-phosphate + H2O = D-fructose + phosphate</text>
        <dbReference type="Rhea" id="RHEA:35603"/>
        <dbReference type="ChEBI" id="CHEBI:15377"/>
        <dbReference type="ChEBI" id="CHEBI:37721"/>
        <dbReference type="ChEBI" id="CHEBI:43474"/>
        <dbReference type="ChEBI" id="CHEBI:138881"/>
    </reaction>
</comment>
<reference evidence="39 40" key="1">
    <citation type="submission" date="2019-06" db="EMBL/GenBank/DDBJ databases">
        <title>Draft genomes of female and male turbot (Scophthalmus maximus).</title>
        <authorList>
            <person name="Xu H."/>
            <person name="Xu X.-W."/>
            <person name="Shao C."/>
            <person name="Chen S."/>
        </authorList>
    </citation>
    <scope>NUCLEOTIDE SEQUENCE [LARGE SCALE GENOMIC DNA]</scope>
    <source>
        <strain evidence="39">Ysfricsl-2016a</strain>
        <tissue evidence="39">Blood</tissue>
    </source>
</reference>
<feature type="domain" description="Nuclear receptor" evidence="37">
    <location>
        <begin position="635"/>
        <end position="710"/>
    </location>
</feature>
<dbReference type="Gene3D" id="3.40.50.10880">
    <property type="entry name" value="Uncharacterised protein PF01937, DUF89, domain 3"/>
    <property type="match status" value="1"/>
</dbReference>
<keyword evidence="17" id="KW-0863">Zinc-finger</keyword>
<dbReference type="GO" id="GO:0005496">
    <property type="term" value="F:steroid binding"/>
    <property type="evidence" value="ECO:0007669"/>
    <property type="project" value="UniProtKB-KW"/>
</dbReference>
<dbReference type="PROSITE" id="PS00031">
    <property type="entry name" value="NUCLEAR_REC_DBD_1"/>
    <property type="match status" value="1"/>
</dbReference>
<dbReference type="PANTHER" id="PTHR12260">
    <property type="entry name" value="DAMAGE-CONTROL PHOSPHATASE ARMT1"/>
    <property type="match status" value="1"/>
</dbReference>
<evidence type="ECO:0000256" key="17">
    <source>
        <dbReference type="ARBA" id="ARBA00022771"/>
    </source>
</evidence>
<evidence type="ECO:0000256" key="26">
    <source>
        <dbReference type="ARBA" id="ARBA00023242"/>
    </source>
</evidence>
<dbReference type="Gene3D" id="1.20.930.60">
    <property type="match status" value="1"/>
</dbReference>
<protein>
    <recommendedName>
        <fullName evidence="10">Damage-control phosphatase ARMT1</fullName>
    </recommendedName>
    <alternativeName>
        <fullName evidence="33">Acidic residue methyltransferase 1</fullName>
    </alternativeName>
    <alternativeName>
        <fullName evidence="31">ER-alpha</fullName>
    </alternativeName>
    <alternativeName>
        <fullName evidence="30">Estradiol receptor</fullName>
    </alternativeName>
    <alternativeName>
        <fullName evidence="9">Estrogen receptor</fullName>
    </alternativeName>
    <alternativeName>
        <fullName evidence="32">Nuclear receptor subfamily 3 group A member 1</fullName>
    </alternativeName>
    <alternativeName>
        <fullName evidence="28">Protein-glutamate O-methyltransferase</fullName>
    </alternativeName>
    <alternativeName>
        <fullName evidence="29">Sugar phosphate phosphatase ARMT1</fullName>
    </alternativeName>
</protein>
<accession>A0A6A4RM58</accession>
<dbReference type="InterPro" id="IPR046944">
    <property type="entry name" value="Estr_rcpt_N"/>
</dbReference>
<dbReference type="CDD" id="cd06949">
    <property type="entry name" value="NR_LBD_ER"/>
    <property type="match status" value="1"/>
</dbReference>
<dbReference type="Pfam" id="PF00104">
    <property type="entry name" value="Hormone_recep"/>
    <property type="match status" value="1"/>
</dbReference>
<evidence type="ECO:0000259" key="38">
    <source>
        <dbReference type="PROSITE" id="PS51843"/>
    </source>
</evidence>
<comment type="cofactor">
    <cofactor evidence="4">
        <name>Ni(2+)</name>
        <dbReference type="ChEBI" id="CHEBI:49786"/>
    </cofactor>
</comment>
<dbReference type="GO" id="GO:0006974">
    <property type="term" value="P:DNA damage response"/>
    <property type="evidence" value="ECO:0007669"/>
    <property type="project" value="TreeGrafter"/>
</dbReference>
<feature type="region of interest" description="Disordered" evidence="36">
    <location>
        <begin position="483"/>
        <end position="508"/>
    </location>
</feature>
<feature type="domain" description="NR LBD" evidence="38">
    <location>
        <begin position="767"/>
        <end position="1003"/>
    </location>
</feature>
<dbReference type="InterPro" id="IPR024178">
    <property type="entry name" value="Est_rcpt/est-rel_rcp"/>
</dbReference>
<dbReference type="GO" id="GO:0042562">
    <property type="term" value="F:hormone binding"/>
    <property type="evidence" value="ECO:0007669"/>
    <property type="project" value="UniProtKB-ARBA"/>
</dbReference>
<dbReference type="FunFam" id="3.40.50.10880:FF:000002">
    <property type="entry name" value="Acidic residue methyltransferase 1"/>
    <property type="match status" value="1"/>
</dbReference>
<evidence type="ECO:0000256" key="28">
    <source>
        <dbReference type="ARBA" id="ARBA00030066"/>
    </source>
</evidence>
<organism evidence="39 40">
    <name type="scientific">Scophthalmus maximus</name>
    <name type="common">Turbot</name>
    <name type="synonym">Psetta maxima</name>
    <dbReference type="NCBI Taxonomy" id="52904"/>
    <lineage>
        <taxon>Eukaryota</taxon>
        <taxon>Metazoa</taxon>
        <taxon>Chordata</taxon>
        <taxon>Craniata</taxon>
        <taxon>Vertebrata</taxon>
        <taxon>Euteleostomi</taxon>
        <taxon>Actinopterygii</taxon>
        <taxon>Neopterygii</taxon>
        <taxon>Teleostei</taxon>
        <taxon>Neoteleostei</taxon>
        <taxon>Acanthomorphata</taxon>
        <taxon>Carangaria</taxon>
        <taxon>Pleuronectiformes</taxon>
        <taxon>Pleuronectoidei</taxon>
        <taxon>Scophthalmidae</taxon>
        <taxon>Scophthalmus</taxon>
    </lineage>
</organism>
<dbReference type="PRINTS" id="PR00398">
    <property type="entry name" value="STRDHORMONER"/>
</dbReference>
<evidence type="ECO:0000256" key="15">
    <source>
        <dbReference type="ARBA" id="ARBA00022691"/>
    </source>
</evidence>
<dbReference type="InterPro" id="IPR001723">
    <property type="entry name" value="Nuclear_hrmn_rcpt"/>
</dbReference>
<keyword evidence="15" id="KW-0949">S-adenosyl-L-methionine</keyword>
<keyword evidence="26" id="KW-0539">Nucleus</keyword>
<evidence type="ECO:0000256" key="4">
    <source>
        <dbReference type="ARBA" id="ARBA00001967"/>
    </source>
</evidence>
<dbReference type="Pfam" id="PF01937">
    <property type="entry name" value="ARMT1-like_dom"/>
    <property type="match status" value="1"/>
</dbReference>
<evidence type="ECO:0000256" key="19">
    <source>
        <dbReference type="ARBA" id="ARBA00022833"/>
    </source>
</evidence>
<dbReference type="InterPro" id="IPR001292">
    <property type="entry name" value="Estr_rcpt"/>
</dbReference>
<dbReference type="InterPro" id="IPR039763">
    <property type="entry name" value="ARMT1"/>
</dbReference>
<dbReference type="InterPro" id="IPR013088">
    <property type="entry name" value="Znf_NHR/GATA"/>
</dbReference>
<keyword evidence="23" id="KW-0804">Transcription</keyword>
<keyword evidence="24" id="KW-0675">Receptor</keyword>
<dbReference type="SUPFAM" id="SSF111321">
    <property type="entry name" value="AF1104-like"/>
    <property type="match status" value="1"/>
</dbReference>
<dbReference type="PIRSF" id="PIRSF002527">
    <property type="entry name" value="ER-like_NR"/>
    <property type="match status" value="1"/>
</dbReference>
<dbReference type="AlphaFoldDB" id="A0A6A4RM58"/>
<dbReference type="InterPro" id="IPR002791">
    <property type="entry name" value="ARMT1-like_metal-bd"/>
</dbReference>
<dbReference type="PROSITE" id="PS51030">
    <property type="entry name" value="NUCLEAR_REC_DBD_2"/>
    <property type="match status" value="1"/>
</dbReference>
<dbReference type="GO" id="GO:0008270">
    <property type="term" value="F:zinc ion binding"/>
    <property type="evidence" value="ECO:0007669"/>
    <property type="project" value="UniProtKB-KW"/>
</dbReference>
<evidence type="ECO:0000256" key="25">
    <source>
        <dbReference type="ARBA" id="ARBA00023211"/>
    </source>
</evidence>
<dbReference type="InterPro" id="IPR035500">
    <property type="entry name" value="NHR-like_dom_sf"/>
</dbReference>
<keyword evidence="22" id="KW-0238">DNA-binding</keyword>
<evidence type="ECO:0000256" key="8">
    <source>
        <dbReference type="ARBA" id="ARBA00009519"/>
    </source>
</evidence>
<evidence type="ECO:0000256" key="35">
    <source>
        <dbReference type="ARBA" id="ARBA00048809"/>
    </source>
</evidence>
<evidence type="ECO:0000256" key="7">
    <source>
        <dbReference type="ARBA" id="ARBA00005413"/>
    </source>
</evidence>
<comment type="subcellular location">
    <subcellularLocation>
        <location evidence="6">Nucleus</location>
    </subcellularLocation>
</comment>
<keyword evidence="25" id="KW-0464">Manganese</keyword>
<dbReference type="PIRSF" id="PIRSF500101">
    <property type="entry name" value="ER-a"/>
    <property type="match status" value="1"/>
</dbReference>
<dbReference type="PANTHER" id="PTHR12260:SF6">
    <property type="entry name" value="DAMAGE-CONTROL PHOSPHATASE ARMT1"/>
    <property type="match status" value="1"/>
</dbReference>
<comment type="similarity">
    <text evidence="8">Belongs to the damage-control phosphatase family. Sugar phosphate phosphatase III subfamily.</text>
</comment>
<dbReference type="InterPro" id="IPR036075">
    <property type="entry name" value="ARMT-1-like_metal-bd_sf"/>
</dbReference>